<comment type="subcellular location">
    <subcellularLocation>
        <location evidence="1">Bacterial flagellum</location>
    </subcellularLocation>
    <subcellularLocation>
        <location evidence="2">Secreted</location>
    </subcellularLocation>
</comment>
<dbReference type="InterPro" id="IPR001492">
    <property type="entry name" value="Flagellin"/>
</dbReference>
<dbReference type="RefSeq" id="WP_023430696.1">
    <property type="nucleotide sequence ID" value="NZ_AWXZ01000013.1"/>
</dbReference>
<gene>
    <name evidence="6" type="ORF">N177_0547</name>
</gene>
<dbReference type="AlphaFoldDB" id="V4TLU6"/>
<evidence type="ECO:0000313" key="6">
    <source>
        <dbReference type="EMBL" id="ESR26763.1"/>
    </source>
</evidence>
<dbReference type="eggNOG" id="COG1344">
    <property type="taxonomic scope" value="Bacteria"/>
</dbReference>
<organism evidence="6 7">
    <name type="scientific">Lutibaculum baratangense AMV1</name>
    <dbReference type="NCBI Taxonomy" id="631454"/>
    <lineage>
        <taxon>Bacteria</taxon>
        <taxon>Pseudomonadati</taxon>
        <taxon>Pseudomonadota</taxon>
        <taxon>Alphaproteobacteria</taxon>
        <taxon>Hyphomicrobiales</taxon>
        <taxon>Tepidamorphaceae</taxon>
        <taxon>Lutibaculum</taxon>
    </lineage>
</organism>
<accession>V4TLU6</accession>
<comment type="similarity">
    <text evidence="3">Belongs to the bacterial flagellin family.</text>
</comment>
<dbReference type="GO" id="GO:0005198">
    <property type="term" value="F:structural molecule activity"/>
    <property type="evidence" value="ECO:0007669"/>
    <property type="project" value="InterPro"/>
</dbReference>
<evidence type="ECO:0000259" key="5">
    <source>
        <dbReference type="Pfam" id="PF00669"/>
    </source>
</evidence>
<dbReference type="SUPFAM" id="SSF64518">
    <property type="entry name" value="Phase 1 flagellin"/>
    <property type="match status" value="1"/>
</dbReference>
<evidence type="ECO:0000256" key="4">
    <source>
        <dbReference type="ARBA" id="ARBA00023143"/>
    </source>
</evidence>
<dbReference type="EMBL" id="AWXZ01000013">
    <property type="protein sequence ID" value="ESR26763.1"/>
    <property type="molecule type" value="Genomic_DNA"/>
</dbReference>
<dbReference type="Gene3D" id="1.20.1330.10">
    <property type="entry name" value="f41 fragment of flagellin, N-terminal domain"/>
    <property type="match status" value="1"/>
</dbReference>
<dbReference type="InterPro" id="IPR001029">
    <property type="entry name" value="Flagellin_N"/>
</dbReference>
<proteinExistence type="inferred from homology"/>
<dbReference type="Pfam" id="PF00669">
    <property type="entry name" value="Flagellin_N"/>
    <property type="match status" value="1"/>
</dbReference>
<reference evidence="6 7" key="1">
    <citation type="journal article" date="2014" name="Genome Announc.">
        <title>Draft Genome Sequence of Lutibaculum baratangense Strain AMV1T, Isolated from a Mud Volcano in Andamans, India.</title>
        <authorList>
            <person name="Singh A."/>
            <person name="Sreenivas A."/>
            <person name="Sathyanarayana Reddy G."/>
            <person name="Pinnaka A.K."/>
            <person name="Shivaji S."/>
        </authorList>
    </citation>
    <scope>NUCLEOTIDE SEQUENCE [LARGE SCALE GENOMIC DNA]</scope>
    <source>
        <strain evidence="6 7">AMV1</strain>
    </source>
</reference>
<keyword evidence="7" id="KW-1185">Reference proteome</keyword>
<dbReference type="PANTHER" id="PTHR42792">
    <property type="entry name" value="FLAGELLIN"/>
    <property type="match status" value="1"/>
</dbReference>
<name>V4TLU6_9HYPH</name>
<dbReference type="PANTHER" id="PTHR42792:SF1">
    <property type="entry name" value="FLAGELLAR HOOK-ASSOCIATED PROTEIN 3"/>
    <property type="match status" value="1"/>
</dbReference>
<protein>
    <recommendedName>
        <fullName evidence="5">Flagellin N-terminal domain-containing protein</fullName>
    </recommendedName>
</protein>
<evidence type="ECO:0000256" key="1">
    <source>
        <dbReference type="ARBA" id="ARBA00004365"/>
    </source>
</evidence>
<sequence>MAIAPLSHSAGWLRGISEARNQMFDLQRQLTTGKKADLYSGLGGGGAIDTAVRMRARVDTLGAYQSSVKLVASRMDTMETVLGRYDALTRETRTAVANTMPLADLPNPLTLKQQARYSLDEAVTLLNSELGGRQLFSGRALETEPVISASKIIDGDPPLAGFDIVAADRLKADLGDDGLGRLDLGVTDSTVTLSEDAAGSVFGFKISGVTSTLGGDTTVTAPAGDPAVTEVTFGATLPEKGQSISFKLDMPDGTSTTIKLTAVATPSEEKNTFVIGEDADETAANMKAALQEAVGFAAKTELSAASSFAAANDFFDNDPPLRVDTSSLALGEATGLRSGADDTVRWYKGANSSDPRSSSVASVSDELDVKYGAQANEKELRATLKNLAVMSVADYELPGKEGEGLYTAKSQRLITNLYGAAKGINEVRADVAMQRVTVEKADERNKLQKTTAEDLLGSVEDADINEVAVMLLQLQTQLQGSYQVTAMLSQLSLVKLL</sequence>
<dbReference type="GO" id="GO:0005576">
    <property type="term" value="C:extracellular region"/>
    <property type="evidence" value="ECO:0007669"/>
    <property type="project" value="UniProtKB-SubCell"/>
</dbReference>
<dbReference type="OrthoDB" id="7312911at2"/>
<evidence type="ECO:0000256" key="2">
    <source>
        <dbReference type="ARBA" id="ARBA00004613"/>
    </source>
</evidence>
<evidence type="ECO:0000313" key="7">
    <source>
        <dbReference type="Proteomes" id="UP000017819"/>
    </source>
</evidence>
<keyword evidence="4" id="KW-0975">Bacterial flagellum</keyword>
<dbReference type="STRING" id="631454.N177_0547"/>
<evidence type="ECO:0000256" key="3">
    <source>
        <dbReference type="ARBA" id="ARBA00005709"/>
    </source>
</evidence>
<feature type="domain" description="Flagellin N-terminal" evidence="5">
    <location>
        <begin position="13"/>
        <end position="98"/>
    </location>
</feature>
<comment type="caution">
    <text evidence="6">The sequence shown here is derived from an EMBL/GenBank/DDBJ whole genome shotgun (WGS) entry which is preliminary data.</text>
</comment>
<dbReference type="Proteomes" id="UP000017819">
    <property type="component" value="Unassembled WGS sequence"/>
</dbReference>
<dbReference type="GO" id="GO:0009288">
    <property type="term" value="C:bacterial-type flagellum"/>
    <property type="evidence" value="ECO:0007669"/>
    <property type="project" value="UniProtKB-SubCell"/>
</dbReference>